<accession>A0AAD5MK96</accession>
<dbReference type="AlphaFoldDB" id="A0AAD5MK96"/>
<evidence type="ECO:0000313" key="6">
    <source>
        <dbReference type="EMBL" id="KAJ1358253.1"/>
    </source>
</evidence>
<evidence type="ECO:0000313" key="7">
    <source>
        <dbReference type="Proteomes" id="UP001196413"/>
    </source>
</evidence>
<keyword evidence="4" id="KW-0378">Hydrolase</keyword>
<organism evidence="6 7">
    <name type="scientific">Parelaphostrongylus tenuis</name>
    <name type="common">Meningeal worm</name>
    <dbReference type="NCBI Taxonomy" id="148309"/>
    <lineage>
        <taxon>Eukaryota</taxon>
        <taxon>Metazoa</taxon>
        <taxon>Ecdysozoa</taxon>
        <taxon>Nematoda</taxon>
        <taxon>Chromadorea</taxon>
        <taxon>Rhabditida</taxon>
        <taxon>Rhabditina</taxon>
        <taxon>Rhabditomorpha</taxon>
        <taxon>Strongyloidea</taxon>
        <taxon>Metastrongylidae</taxon>
        <taxon>Parelaphostrongylus</taxon>
    </lineage>
</organism>
<dbReference type="Gene3D" id="3.40.50.1820">
    <property type="entry name" value="alpha/beta hydrolase"/>
    <property type="match status" value="1"/>
</dbReference>
<dbReference type="Gene3D" id="1.20.120.980">
    <property type="entry name" value="Serine carboxypeptidase S28, SKS domain"/>
    <property type="match status" value="1"/>
</dbReference>
<comment type="similarity">
    <text evidence="1">Belongs to the peptidase S28 family.</text>
</comment>
<evidence type="ECO:0000256" key="3">
    <source>
        <dbReference type="ARBA" id="ARBA00022729"/>
    </source>
</evidence>
<evidence type="ECO:0000256" key="1">
    <source>
        <dbReference type="ARBA" id="ARBA00011079"/>
    </source>
</evidence>
<evidence type="ECO:0000256" key="4">
    <source>
        <dbReference type="ARBA" id="ARBA00022801"/>
    </source>
</evidence>
<dbReference type="GO" id="GO:0008239">
    <property type="term" value="F:dipeptidyl-peptidase activity"/>
    <property type="evidence" value="ECO:0007669"/>
    <property type="project" value="TreeGrafter"/>
</dbReference>
<dbReference type="EMBL" id="JAHQIW010003343">
    <property type="protein sequence ID" value="KAJ1358253.1"/>
    <property type="molecule type" value="Genomic_DNA"/>
</dbReference>
<protein>
    <recommendedName>
        <fullName evidence="8">Serine protease K12H4.7</fullName>
    </recommendedName>
</protein>
<evidence type="ECO:0000256" key="5">
    <source>
        <dbReference type="ARBA" id="ARBA00023180"/>
    </source>
</evidence>
<dbReference type="InterPro" id="IPR029058">
    <property type="entry name" value="AB_hydrolase_fold"/>
</dbReference>
<sequence>MIVTSISSLNLTYSPIVMMFGRPHGGFIQLPDDEGPHSESKYMIYSHIRQVVDHFSNTTAFWKQRYQYNSKFYNKHSGNVFLIIGGERSISPPGDRWVRNENVMMMKFAKIYEAAVFQLEHRHYGPAEFSPMKTQTTLDLKLLTIDQAIEDVREFIRQMNEKYFNGTKTYWVTFGGSYSGVLSAFYREVYPETTIGAVSTSSPLNIQVNYYNYFVNMEANYRRQSSECAHNLAKAFTTMQETFDSGTLGRNLLQVKFNLCDAFDENDLTKAMQFFFSNVYGYLKLINLYSGENQISTSFQPHNGTAPSGLGLPKACEIMTNCTIGDEMDRMKYIMDWYTAMTGRTVGCYENSYKNYILHYQNTSYTDIDDVVAMRSWAWQVCTELGSFQTTDSNQSTIFGRTIPVEFFSQQCVDLFGQGYTLAYTYGGVAEVRKKYGGASAYRGTNIVLPNGSIDPWKSLGLLLANPNKNVDAFMIEGAAHCADMYPASPNDTTSLKLARDRILYNLHRWIMEAHSSASHLMQFELLIIPFVALLTFSHV</sequence>
<evidence type="ECO:0000256" key="2">
    <source>
        <dbReference type="ARBA" id="ARBA00022670"/>
    </source>
</evidence>
<keyword evidence="2" id="KW-0645">Protease</keyword>
<dbReference type="GO" id="GO:0070008">
    <property type="term" value="F:serine-type exopeptidase activity"/>
    <property type="evidence" value="ECO:0007669"/>
    <property type="project" value="InterPro"/>
</dbReference>
<comment type="caution">
    <text evidence="6">The sequence shown here is derived from an EMBL/GenBank/DDBJ whole genome shotgun (WGS) entry which is preliminary data.</text>
</comment>
<evidence type="ECO:0008006" key="8">
    <source>
        <dbReference type="Google" id="ProtNLM"/>
    </source>
</evidence>
<dbReference type="GO" id="GO:0006508">
    <property type="term" value="P:proteolysis"/>
    <property type="evidence" value="ECO:0007669"/>
    <property type="project" value="UniProtKB-KW"/>
</dbReference>
<keyword evidence="3" id="KW-0732">Signal</keyword>
<dbReference type="Pfam" id="PF05577">
    <property type="entry name" value="Peptidase_S28"/>
    <property type="match status" value="1"/>
</dbReference>
<dbReference type="PANTHER" id="PTHR11010:SF34">
    <property type="entry name" value="SERINE PROTEASE F56F10.1-RELATED"/>
    <property type="match status" value="1"/>
</dbReference>
<gene>
    <name evidence="6" type="ORF">KIN20_016641</name>
</gene>
<keyword evidence="7" id="KW-1185">Reference proteome</keyword>
<dbReference type="SUPFAM" id="SSF53474">
    <property type="entry name" value="alpha/beta-Hydrolases"/>
    <property type="match status" value="1"/>
</dbReference>
<keyword evidence="5" id="KW-0325">Glycoprotein</keyword>
<dbReference type="InterPro" id="IPR008758">
    <property type="entry name" value="Peptidase_S28"/>
</dbReference>
<reference evidence="6" key="1">
    <citation type="submission" date="2021-06" db="EMBL/GenBank/DDBJ databases">
        <title>Parelaphostrongylus tenuis whole genome reference sequence.</title>
        <authorList>
            <person name="Garwood T.J."/>
            <person name="Larsen P.A."/>
            <person name="Fountain-Jones N.M."/>
            <person name="Garbe J.R."/>
            <person name="Macchietto M.G."/>
            <person name="Kania S.A."/>
            <person name="Gerhold R.W."/>
            <person name="Richards J.E."/>
            <person name="Wolf T.M."/>
        </authorList>
    </citation>
    <scope>NUCLEOTIDE SEQUENCE</scope>
    <source>
        <strain evidence="6">MNPRO001-30</strain>
        <tissue evidence="6">Meninges</tissue>
    </source>
</reference>
<dbReference type="InterPro" id="IPR042269">
    <property type="entry name" value="Ser_carbopepase_S28_SKS"/>
</dbReference>
<dbReference type="PANTHER" id="PTHR11010">
    <property type="entry name" value="PROTEASE S28 PRO-X CARBOXYPEPTIDASE-RELATED"/>
    <property type="match status" value="1"/>
</dbReference>
<dbReference type="Proteomes" id="UP001196413">
    <property type="component" value="Unassembled WGS sequence"/>
</dbReference>
<name>A0AAD5MK96_PARTN</name>
<proteinExistence type="inferred from homology"/>